<evidence type="ECO:0000256" key="2">
    <source>
        <dbReference type="ARBA" id="ARBA00011915"/>
    </source>
</evidence>
<dbReference type="EC" id="3.1.2.4" evidence="2"/>
<evidence type="ECO:0000313" key="6">
    <source>
        <dbReference type="Proteomes" id="UP000306575"/>
    </source>
</evidence>
<sequence length="348" mass="38210">MDDISIRKVGKTGRITLTRPKALNAMSYAMCIAIEDALDAWAIDDDVKMIVIDAEGQKAFCAGGDIAELYNTGIAKNYDYGRKFWADEYRMNAKMFEIDKPVASFMQGYTLGGGVGVGCHASHRIVGKTSRIAMPEVGIGLIPDVGGTYLLAHAPGRLGEYLGLTAAHMSAADAILAGFADYYIEEEQWPALIAQLEETGDWTCIDDLCTKQDAPQSHLVGKMGQINAEFAGETLRDVVNALRADTSDFASETLDLMAKNSPLAMGCALEIIHRVRNCTDIRMPLKQEYRFTYRAMEHGDFLEGIRAKIIDKDHTPKWQHDLTGVPDVAVSSMLMPLGDNKLTFEKGE</sequence>
<organism evidence="5 6">
    <name type="scientific">Shimia litoralis</name>
    <dbReference type="NCBI Taxonomy" id="420403"/>
    <lineage>
        <taxon>Bacteria</taxon>
        <taxon>Pseudomonadati</taxon>
        <taxon>Pseudomonadota</taxon>
        <taxon>Alphaproteobacteria</taxon>
        <taxon>Rhodobacterales</taxon>
        <taxon>Roseobacteraceae</taxon>
    </lineage>
</organism>
<dbReference type="OrthoDB" id="9790967at2"/>
<dbReference type="PANTHER" id="PTHR43176:SF3">
    <property type="entry name" value="3-HYDROXYISOBUTYRYL-COA HYDROLASE, MITOCHONDRIAL"/>
    <property type="match status" value="1"/>
</dbReference>
<accession>A0A4U7N8J1</accession>
<dbReference type="EMBL" id="SULI01000008">
    <property type="protein sequence ID" value="TKZ20914.1"/>
    <property type="molecule type" value="Genomic_DNA"/>
</dbReference>
<dbReference type="AlphaFoldDB" id="A0A4U7N8J1"/>
<reference evidence="5 6" key="1">
    <citation type="submission" date="2019-04" db="EMBL/GenBank/DDBJ databases">
        <title>Genome sequence of Pelagicola litoralis CL-ES2.</title>
        <authorList>
            <person name="Cao J."/>
        </authorList>
    </citation>
    <scope>NUCLEOTIDE SEQUENCE [LARGE SCALE GENOMIC DNA]</scope>
    <source>
        <strain evidence="5 6">CL-ES2</strain>
    </source>
</reference>
<keyword evidence="3" id="KW-0378">Hydrolase</keyword>
<dbReference type="GO" id="GO:0003860">
    <property type="term" value="F:3-hydroxyisobutyryl-CoA hydrolase activity"/>
    <property type="evidence" value="ECO:0007669"/>
    <property type="project" value="UniProtKB-EC"/>
</dbReference>
<evidence type="ECO:0000256" key="3">
    <source>
        <dbReference type="ARBA" id="ARBA00022801"/>
    </source>
</evidence>
<dbReference type="InterPro" id="IPR029045">
    <property type="entry name" value="ClpP/crotonase-like_dom_sf"/>
</dbReference>
<gene>
    <name evidence="5" type="ORF">FAP39_08865</name>
</gene>
<dbReference type="PANTHER" id="PTHR43176">
    <property type="entry name" value="3-HYDROXYISOBUTYRYL-COA HYDROLASE-RELATED"/>
    <property type="match status" value="1"/>
</dbReference>
<dbReference type="GO" id="GO:0005829">
    <property type="term" value="C:cytosol"/>
    <property type="evidence" value="ECO:0007669"/>
    <property type="project" value="TreeGrafter"/>
</dbReference>
<comment type="caution">
    <text evidence="5">The sequence shown here is derived from an EMBL/GenBank/DDBJ whole genome shotgun (WGS) entry which is preliminary data.</text>
</comment>
<comment type="catalytic activity">
    <reaction evidence="1">
        <text>3-hydroxy-2-methylpropanoyl-CoA + H2O = 3-hydroxy-2-methylpropanoate + CoA + H(+)</text>
        <dbReference type="Rhea" id="RHEA:20888"/>
        <dbReference type="ChEBI" id="CHEBI:11805"/>
        <dbReference type="ChEBI" id="CHEBI:15377"/>
        <dbReference type="ChEBI" id="CHEBI:15378"/>
        <dbReference type="ChEBI" id="CHEBI:57287"/>
        <dbReference type="ChEBI" id="CHEBI:57340"/>
        <dbReference type="EC" id="3.1.2.4"/>
    </reaction>
</comment>
<evidence type="ECO:0000256" key="1">
    <source>
        <dbReference type="ARBA" id="ARBA00001709"/>
    </source>
</evidence>
<dbReference type="CDD" id="cd06558">
    <property type="entry name" value="crotonase-like"/>
    <property type="match status" value="1"/>
</dbReference>
<evidence type="ECO:0000313" key="5">
    <source>
        <dbReference type="EMBL" id="TKZ20914.1"/>
    </source>
</evidence>
<dbReference type="GO" id="GO:0006574">
    <property type="term" value="P:L-valine catabolic process"/>
    <property type="evidence" value="ECO:0007669"/>
    <property type="project" value="TreeGrafter"/>
</dbReference>
<name>A0A4U7N8J1_9RHOB</name>
<dbReference type="Gene3D" id="3.90.226.10">
    <property type="entry name" value="2-enoyl-CoA Hydratase, Chain A, domain 1"/>
    <property type="match status" value="1"/>
</dbReference>
<dbReference type="GO" id="GO:0016853">
    <property type="term" value="F:isomerase activity"/>
    <property type="evidence" value="ECO:0007669"/>
    <property type="project" value="UniProtKB-KW"/>
</dbReference>
<proteinExistence type="predicted"/>
<dbReference type="SUPFAM" id="SSF52096">
    <property type="entry name" value="ClpP/crotonase"/>
    <property type="match status" value="1"/>
</dbReference>
<dbReference type="RefSeq" id="WP_138016041.1">
    <property type="nucleotide sequence ID" value="NZ_SULI01000008.1"/>
</dbReference>
<feature type="domain" description="Enoyl-CoA hydratase/isomerase" evidence="4">
    <location>
        <begin position="13"/>
        <end position="333"/>
    </location>
</feature>
<dbReference type="Proteomes" id="UP000306575">
    <property type="component" value="Unassembled WGS sequence"/>
</dbReference>
<dbReference type="InterPro" id="IPR045004">
    <property type="entry name" value="ECH_dom"/>
</dbReference>
<dbReference type="InterPro" id="IPR032259">
    <property type="entry name" value="HIBYL-CoA-H"/>
</dbReference>
<dbReference type="NCBIfam" id="NF004127">
    <property type="entry name" value="PRK05617.1"/>
    <property type="match status" value="1"/>
</dbReference>
<keyword evidence="6" id="KW-1185">Reference proteome</keyword>
<dbReference type="Pfam" id="PF16113">
    <property type="entry name" value="ECH_2"/>
    <property type="match status" value="1"/>
</dbReference>
<evidence type="ECO:0000259" key="4">
    <source>
        <dbReference type="Pfam" id="PF16113"/>
    </source>
</evidence>
<protein>
    <recommendedName>
        <fullName evidence="2">3-hydroxyisobutyryl-CoA hydrolase</fullName>
        <ecNumber evidence="2">3.1.2.4</ecNumber>
    </recommendedName>
</protein>
<keyword evidence="5" id="KW-0413">Isomerase</keyword>